<comment type="similarity">
    <text evidence="1">Belongs to the 'GDSL' lipolytic enzyme family.</text>
</comment>
<dbReference type="Gene3D" id="3.40.50.1110">
    <property type="entry name" value="SGNH hydrolase"/>
    <property type="match status" value="1"/>
</dbReference>
<accession>A0AAN7RAU4</accession>
<dbReference type="PANTHER" id="PTHR22835:SF659">
    <property type="entry name" value="GDSL LIPASE_ACYLHYDROLASE, PUTATIVE (AFU_ORTHOLOGUE AFUA_2G00510)-RELATED"/>
    <property type="match status" value="1"/>
</dbReference>
<dbReference type="EMBL" id="JAXQNO010000008">
    <property type="protein sequence ID" value="KAK4793621.1"/>
    <property type="molecule type" value="Genomic_DNA"/>
</dbReference>
<name>A0AAN7RAU4_TRANT</name>
<gene>
    <name evidence="2" type="ORF">SAY86_024056</name>
</gene>
<organism evidence="2 3">
    <name type="scientific">Trapa natans</name>
    <name type="common">Water chestnut</name>
    <dbReference type="NCBI Taxonomy" id="22666"/>
    <lineage>
        <taxon>Eukaryota</taxon>
        <taxon>Viridiplantae</taxon>
        <taxon>Streptophyta</taxon>
        <taxon>Embryophyta</taxon>
        <taxon>Tracheophyta</taxon>
        <taxon>Spermatophyta</taxon>
        <taxon>Magnoliopsida</taxon>
        <taxon>eudicotyledons</taxon>
        <taxon>Gunneridae</taxon>
        <taxon>Pentapetalae</taxon>
        <taxon>rosids</taxon>
        <taxon>malvids</taxon>
        <taxon>Myrtales</taxon>
        <taxon>Lythraceae</taxon>
        <taxon>Trapa</taxon>
    </lineage>
</organism>
<sequence>MDAFNAFWLRKKYSHARIMYADFYGALIRFYDRPQFFGGGGGGGPFNFNPNIACGAPGSTVCEDATTYVSWDGVHLTDAAYRYMAMGPFTFPPLWYLSTLVSVGCLQLECQFII</sequence>
<dbReference type="AlphaFoldDB" id="A0AAN7RAU4"/>
<comment type="caution">
    <text evidence="2">The sequence shown here is derived from an EMBL/GenBank/DDBJ whole genome shotgun (WGS) entry which is preliminary data.</text>
</comment>
<protein>
    <submittedName>
        <fullName evidence="2">Uncharacterized protein</fullName>
    </submittedName>
</protein>
<keyword evidence="3" id="KW-1185">Reference proteome</keyword>
<proteinExistence type="inferred from homology"/>
<reference evidence="2 3" key="1">
    <citation type="journal article" date="2023" name="Hortic Res">
        <title>Pangenome of water caltrop reveals structural variations and asymmetric subgenome divergence after allopolyploidization.</title>
        <authorList>
            <person name="Zhang X."/>
            <person name="Chen Y."/>
            <person name="Wang L."/>
            <person name="Yuan Y."/>
            <person name="Fang M."/>
            <person name="Shi L."/>
            <person name="Lu R."/>
            <person name="Comes H.P."/>
            <person name="Ma Y."/>
            <person name="Chen Y."/>
            <person name="Huang G."/>
            <person name="Zhou Y."/>
            <person name="Zheng Z."/>
            <person name="Qiu Y."/>
        </authorList>
    </citation>
    <scope>NUCLEOTIDE SEQUENCE [LARGE SCALE GENOMIC DNA]</scope>
    <source>
        <strain evidence="2">F231</strain>
    </source>
</reference>
<evidence type="ECO:0000313" key="3">
    <source>
        <dbReference type="Proteomes" id="UP001346149"/>
    </source>
</evidence>
<dbReference type="PANTHER" id="PTHR22835">
    <property type="entry name" value="ZINC FINGER FYVE DOMAIN CONTAINING PROTEIN"/>
    <property type="match status" value="1"/>
</dbReference>
<evidence type="ECO:0000256" key="1">
    <source>
        <dbReference type="ARBA" id="ARBA00008668"/>
    </source>
</evidence>
<evidence type="ECO:0000313" key="2">
    <source>
        <dbReference type="EMBL" id="KAK4793621.1"/>
    </source>
</evidence>
<dbReference type="InterPro" id="IPR036514">
    <property type="entry name" value="SGNH_hydro_sf"/>
</dbReference>
<dbReference type="Proteomes" id="UP001346149">
    <property type="component" value="Unassembled WGS sequence"/>
</dbReference>